<feature type="domain" description="Cell wall protein YJL171C/Tos1 N-terminal" evidence="11">
    <location>
        <begin position="40"/>
        <end position="99"/>
    </location>
</feature>
<evidence type="ECO:0000256" key="5">
    <source>
        <dbReference type="ARBA" id="ARBA00022801"/>
    </source>
</evidence>
<keyword evidence="6" id="KW-0326">Glycosidase</keyword>
<dbReference type="InterPro" id="IPR018807">
    <property type="entry name" value="YJL171C/Tos1_N"/>
</dbReference>
<comment type="caution">
    <text evidence="12">The sequence shown here is derived from an EMBL/GenBank/DDBJ whole genome shotgun (WGS) entry which is preliminary data.</text>
</comment>
<dbReference type="Pfam" id="PF10290">
    <property type="entry name" value="YJL171C_Tos1_N"/>
    <property type="match status" value="1"/>
</dbReference>
<dbReference type="OrthoDB" id="118256at2759"/>
<feature type="domain" description="Cell wall protein YJL171C/Tos1 C-terminal" evidence="10">
    <location>
        <begin position="238"/>
        <end position="458"/>
    </location>
</feature>
<dbReference type="Pfam" id="PF10287">
    <property type="entry name" value="YJL171C_Tos1_C"/>
    <property type="match status" value="1"/>
</dbReference>
<dbReference type="GO" id="GO:0042973">
    <property type="term" value="F:glucan endo-1,3-beta-D-glucosidase activity"/>
    <property type="evidence" value="ECO:0007669"/>
    <property type="project" value="UniProtKB-EC"/>
</dbReference>
<dbReference type="EC" id="3.2.1.39" evidence="3"/>
<dbReference type="STRING" id="1163406.A0A0L0NBN5"/>
<evidence type="ECO:0000256" key="7">
    <source>
        <dbReference type="ARBA" id="ARBA00023316"/>
    </source>
</evidence>
<keyword evidence="13" id="KW-1185">Reference proteome</keyword>
<feature type="signal peptide" evidence="9">
    <location>
        <begin position="1"/>
        <end position="24"/>
    </location>
</feature>
<feature type="compositionally biased region" description="Pro residues" evidence="8">
    <location>
        <begin position="206"/>
        <end position="221"/>
    </location>
</feature>
<evidence type="ECO:0000256" key="2">
    <source>
        <dbReference type="ARBA" id="ARBA00006055"/>
    </source>
</evidence>
<keyword evidence="4 9" id="KW-0732">Signal</keyword>
<feature type="chain" id="PRO_5005544962" description="glucan endo-1,3-beta-D-glucosidase" evidence="9">
    <location>
        <begin position="25"/>
        <end position="474"/>
    </location>
</feature>
<name>A0A0L0NBN5_TOLOC</name>
<comment type="catalytic activity">
    <reaction evidence="1">
        <text>Hydrolysis of (1-&gt;3)-beta-D-glucosidic linkages in (1-&gt;3)-beta-D-glucans.</text>
        <dbReference type="EC" id="3.2.1.39"/>
    </reaction>
</comment>
<feature type="region of interest" description="Disordered" evidence="8">
    <location>
        <begin position="103"/>
        <end position="126"/>
    </location>
</feature>
<evidence type="ECO:0000313" key="13">
    <source>
        <dbReference type="Proteomes" id="UP000036947"/>
    </source>
</evidence>
<evidence type="ECO:0000313" key="12">
    <source>
        <dbReference type="EMBL" id="KND91419.1"/>
    </source>
</evidence>
<accession>A0A0L0NBN5</accession>
<comment type="similarity">
    <text evidence="2">Belongs to the PGA52 family.</text>
</comment>
<evidence type="ECO:0000256" key="8">
    <source>
        <dbReference type="SAM" id="MobiDB-lite"/>
    </source>
</evidence>
<evidence type="ECO:0000256" key="1">
    <source>
        <dbReference type="ARBA" id="ARBA00000382"/>
    </source>
</evidence>
<proteinExistence type="inferred from homology"/>
<keyword evidence="7" id="KW-0961">Cell wall biogenesis/degradation</keyword>
<dbReference type="GO" id="GO:0009277">
    <property type="term" value="C:fungal-type cell wall"/>
    <property type="evidence" value="ECO:0007669"/>
    <property type="project" value="TreeGrafter"/>
</dbReference>
<dbReference type="AlphaFoldDB" id="A0A0L0NBN5"/>
<organism evidence="12 13">
    <name type="scientific">Tolypocladium ophioglossoides (strain CBS 100239)</name>
    <name type="common">Snaketongue truffleclub</name>
    <name type="synonym">Elaphocordyceps ophioglossoides</name>
    <dbReference type="NCBI Taxonomy" id="1163406"/>
    <lineage>
        <taxon>Eukaryota</taxon>
        <taxon>Fungi</taxon>
        <taxon>Dikarya</taxon>
        <taxon>Ascomycota</taxon>
        <taxon>Pezizomycotina</taxon>
        <taxon>Sordariomycetes</taxon>
        <taxon>Hypocreomycetidae</taxon>
        <taxon>Hypocreales</taxon>
        <taxon>Ophiocordycipitaceae</taxon>
        <taxon>Tolypocladium</taxon>
    </lineage>
</organism>
<dbReference type="PANTHER" id="PTHR31737:SF2">
    <property type="entry name" value="PROTEIN TOS1"/>
    <property type="match status" value="1"/>
</dbReference>
<dbReference type="Gene3D" id="2.130.10.30">
    <property type="entry name" value="Regulator of chromosome condensation 1/beta-lactamase-inhibitor protein II"/>
    <property type="match status" value="1"/>
</dbReference>
<evidence type="ECO:0000256" key="6">
    <source>
        <dbReference type="ARBA" id="ARBA00023295"/>
    </source>
</evidence>
<protein>
    <recommendedName>
        <fullName evidence="3">glucan endo-1,3-beta-D-glucosidase</fullName>
        <ecNumber evidence="3">3.2.1.39</ecNumber>
    </recommendedName>
</protein>
<dbReference type="Proteomes" id="UP000036947">
    <property type="component" value="Unassembled WGS sequence"/>
</dbReference>
<evidence type="ECO:0000256" key="3">
    <source>
        <dbReference type="ARBA" id="ARBA00012780"/>
    </source>
</evidence>
<evidence type="ECO:0000259" key="11">
    <source>
        <dbReference type="Pfam" id="PF10290"/>
    </source>
</evidence>
<dbReference type="EMBL" id="LFRF01000009">
    <property type="protein sequence ID" value="KND91419.1"/>
    <property type="molecule type" value="Genomic_DNA"/>
</dbReference>
<sequence length="474" mass="50971">MKYSTSLLLASAGWASAIIQQCSGNAVNEGGNWFCGKINHILYEGFVGKGSFKAVTDMGSNGECKMEDKSYNGPLAPLDADLSIHVRGPIQLKEAAVYNLAPKKKHSTEAPVQGRSLGHPQGHEHQKKADMVTATIDGKVVSWQNNWFGPPTTTPAPVKADMITATIDGKVVSWEKNTMVTATIDGKVVSWENNWFGPSTKAPAPTVTPPPAPPHPTPPAAGGPQARSKLPPTSTSPSDWNRVAYYSSEKQVVENMVFMGNYGGQGSGVFDYTWGNSLAYLNADGNGGASSPQILKDINIPSNQEFSIFSAEKCDASCGFSRAKDIAYKGFGGATKVFLFHFKMPLDGDRGNNGDMPALWALNARIPRTGQYNACSCWTTGCGEIDIYEVLAKGDTKCKSAFHLASGACSSDFFERPVDKFIKVAVVFNEATASVSIQRLRDNTDFSKGLNNTTVQDWIKGPKDGKLSSLFQLT</sequence>
<dbReference type="InterPro" id="IPR009091">
    <property type="entry name" value="RCC1/BLIP-II"/>
</dbReference>
<evidence type="ECO:0000259" key="10">
    <source>
        <dbReference type="Pfam" id="PF10287"/>
    </source>
</evidence>
<evidence type="ECO:0000256" key="4">
    <source>
        <dbReference type="ARBA" id="ARBA00022729"/>
    </source>
</evidence>
<evidence type="ECO:0000256" key="9">
    <source>
        <dbReference type="SAM" id="SignalP"/>
    </source>
</evidence>
<keyword evidence="5" id="KW-0378">Hydrolase</keyword>
<dbReference type="InterPro" id="IPR018805">
    <property type="entry name" value="YJL171C/Tos1_C"/>
</dbReference>
<dbReference type="GO" id="GO:0071555">
    <property type="term" value="P:cell wall organization"/>
    <property type="evidence" value="ECO:0007669"/>
    <property type="project" value="UniProtKB-KW"/>
</dbReference>
<reference evidence="12 13" key="1">
    <citation type="journal article" date="2015" name="BMC Genomics">
        <title>The genome of the truffle-parasite Tolypocladium ophioglossoides and the evolution of antifungal peptaibiotics.</title>
        <authorList>
            <person name="Quandt C.A."/>
            <person name="Bushley K.E."/>
            <person name="Spatafora J.W."/>
        </authorList>
    </citation>
    <scope>NUCLEOTIDE SEQUENCE [LARGE SCALE GENOMIC DNA]</scope>
    <source>
        <strain evidence="12 13">CBS 100239</strain>
    </source>
</reference>
<gene>
    <name evidence="12" type="ORF">TOPH_04025</name>
</gene>
<dbReference type="PANTHER" id="PTHR31737">
    <property type="entry name" value="PROTEIN TOS1"/>
    <property type="match status" value="1"/>
</dbReference>
<feature type="region of interest" description="Disordered" evidence="8">
    <location>
        <begin position="199"/>
        <end position="237"/>
    </location>
</feature>